<dbReference type="Gene3D" id="2.60.40.1120">
    <property type="entry name" value="Carboxypeptidase-like, regulatory domain"/>
    <property type="match status" value="1"/>
</dbReference>
<dbReference type="InterPro" id="IPR008969">
    <property type="entry name" value="CarboxyPept-like_regulatory"/>
</dbReference>
<organism evidence="1">
    <name type="scientific">marine metagenome</name>
    <dbReference type="NCBI Taxonomy" id="408172"/>
    <lineage>
        <taxon>unclassified sequences</taxon>
        <taxon>metagenomes</taxon>
        <taxon>ecological metagenomes</taxon>
    </lineage>
</organism>
<evidence type="ECO:0008006" key="2">
    <source>
        <dbReference type="Google" id="ProtNLM"/>
    </source>
</evidence>
<feature type="non-terminal residue" evidence="1">
    <location>
        <position position="1"/>
    </location>
</feature>
<dbReference type="EMBL" id="UINC01142889">
    <property type="protein sequence ID" value="SVD31502.1"/>
    <property type="molecule type" value="Genomic_DNA"/>
</dbReference>
<evidence type="ECO:0000313" key="1">
    <source>
        <dbReference type="EMBL" id="SVD31502.1"/>
    </source>
</evidence>
<gene>
    <name evidence="1" type="ORF">METZ01_LOCUS384356</name>
</gene>
<sequence length="294" mass="31022">HSVASAKKTELTFKIDSSPTTGSTGTIKLKQTVTANFEVSTADCVISGTFLMPDGSSISNDKRYGVSVEVWSEKGFGNWAPIGQDGTFSIKVAAGIYEVFFWVDSYHFSGYGSPGSAEIRLASDEDIDLNSPSGPFASVLIDNPAGGKALSFATLDSKIKGSAKTGDGTAMANINVFAWSRQGGWADTTTDSDGNYSIYVTAGKWEVVAEPGFNSAFGPQPPKRTKVTKGEDSTVNFTFATAGHTVNGTVRDSSGNPISTLWAWAYARTDNADSDGNDTTFDVITDAPVDSGEF</sequence>
<feature type="non-terminal residue" evidence="1">
    <location>
        <position position="294"/>
    </location>
</feature>
<accession>A0A382UBQ7</accession>
<proteinExistence type="predicted"/>
<dbReference type="SUPFAM" id="SSF49464">
    <property type="entry name" value="Carboxypeptidase regulatory domain-like"/>
    <property type="match status" value="1"/>
</dbReference>
<protein>
    <recommendedName>
        <fullName evidence="2">Carboxypeptidase regulatory-like domain-containing protein</fullName>
    </recommendedName>
</protein>
<reference evidence="1" key="1">
    <citation type="submission" date="2018-05" db="EMBL/GenBank/DDBJ databases">
        <authorList>
            <person name="Lanie J.A."/>
            <person name="Ng W.-L."/>
            <person name="Kazmierczak K.M."/>
            <person name="Andrzejewski T.M."/>
            <person name="Davidsen T.M."/>
            <person name="Wayne K.J."/>
            <person name="Tettelin H."/>
            <person name="Glass J.I."/>
            <person name="Rusch D."/>
            <person name="Podicherti R."/>
            <person name="Tsui H.-C.T."/>
            <person name="Winkler M.E."/>
        </authorList>
    </citation>
    <scope>NUCLEOTIDE SEQUENCE</scope>
</reference>
<name>A0A382UBQ7_9ZZZZ</name>
<dbReference type="AlphaFoldDB" id="A0A382UBQ7"/>